<proteinExistence type="predicted"/>
<sequence length="619" mass="67835">MPFRYDTMNAVEPNGSSDFRDAHDNTGNLDLAMNGLSLSWLDRLRQVRKSWRGIENEWNTFLATTGFELPPLIYADGAPLVVERSTQLVQRNGSLYSIRLPANFPVELSGNWDDDQPLMVYRNDQPLRQDLADQDGGKLVGWTRTELSEQIKDVNSALDGSSINVWEYASLVSSKPNPEDPTTWDWAPAVQAAVDFCNAEFPAKELVVPTMLTLESPVNIDRPVDGVNQKDTFRIRGINGGGFKVKTDIPMFSTSLPQAFDETGARMPSSQNIRLENLTLTASNASLSAYVLDSNKLLRVFIQGCAISNLKLVKTTGYLQSIYLGPNNNIRGWNGIFLEANGGAYDVRAHGCQIEHGGNFWLTIDNTGNKSVSCCGVDSCLVEGLSGYGILYSHSRGFYVSNCYFEGNADPDIIADSFPEKANLGVLHIGNFHSVLSTNKSNPAFWAVRWGYTFGGTSLSNFCDWRLNFVRPDTQVTMNDAAQEAASNSDNKLVLNDVVLGIVRPSDNPSAYGDRYWRAGSIVLNRDHGSKGYAGWICATSGAPGIWYPFGTTSDGASWNFTNIDGTSVMAKINVTDPDEGKTVLYLRYSNGNTIKLGQVLIGSADSGGTGYRLLRVAN</sequence>
<dbReference type="Gene3D" id="2.160.20.10">
    <property type="entry name" value="Single-stranded right-handed beta-helix, Pectin lyase-like"/>
    <property type="match status" value="1"/>
</dbReference>
<evidence type="ECO:0000313" key="1">
    <source>
        <dbReference type="EMBL" id="VEE45451.1"/>
    </source>
</evidence>
<name>A0A3S4PWD1_PSEFL</name>
<organism evidence="1 2">
    <name type="scientific">Pseudomonas fluorescens</name>
    <dbReference type="NCBI Taxonomy" id="294"/>
    <lineage>
        <taxon>Bacteria</taxon>
        <taxon>Pseudomonadati</taxon>
        <taxon>Pseudomonadota</taxon>
        <taxon>Gammaproteobacteria</taxon>
        <taxon>Pseudomonadales</taxon>
        <taxon>Pseudomonadaceae</taxon>
        <taxon>Pseudomonas</taxon>
    </lineage>
</organism>
<dbReference type="EMBL" id="LR134300">
    <property type="protein sequence ID" value="VEE45451.1"/>
    <property type="molecule type" value="Genomic_DNA"/>
</dbReference>
<protein>
    <submittedName>
        <fullName evidence="1">Structural protein</fullName>
    </submittedName>
</protein>
<reference evidence="1 2" key="1">
    <citation type="submission" date="2018-12" db="EMBL/GenBank/DDBJ databases">
        <authorList>
            <consortium name="Pathogen Informatics"/>
        </authorList>
    </citation>
    <scope>NUCLEOTIDE SEQUENCE [LARGE SCALE GENOMIC DNA]</scope>
    <source>
        <strain evidence="1 2">NCTC10783</strain>
    </source>
</reference>
<evidence type="ECO:0000313" key="2">
    <source>
        <dbReference type="Proteomes" id="UP000278078"/>
    </source>
</evidence>
<dbReference type="AlphaFoldDB" id="A0A3S4PWD1"/>
<accession>A0A3S4PWD1</accession>
<dbReference type="Proteomes" id="UP000278078">
    <property type="component" value="Chromosome"/>
</dbReference>
<gene>
    <name evidence="1" type="ORF">NCTC10783_01304</name>
</gene>
<dbReference type="InterPro" id="IPR012334">
    <property type="entry name" value="Pectin_lyas_fold"/>
</dbReference>
<dbReference type="InterPro" id="IPR011050">
    <property type="entry name" value="Pectin_lyase_fold/virulence"/>
</dbReference>
<dbReference type="SUPFAM" id="SSF51126">
    <property type="entry name" value="Pectin lyase-like"/>
    <property type="match status" value="1"/>
</dbReference>